<protein>
    <recommendedName>
        <fullName evidence="5">ORC1-type DNA replication protein</fullName>
    </recommendedName>
</protein>
<dbReference type="Pfam" id="PF22703">
    <property type="entry name" value="Cdc6_lid"/>
    <property type="match status" value="1"/>
</dbReference>
<dbReference type="NCBIfam" id="TIGR02928">
    <property type="entry name" value="orc1/cdc6 family replication initiation protein"/>
    <property type="match status" value="1"/>
</dbReference>
<reference evidence="7 8" key="1">
    <citation type="submission" date="2020-07" db="EMBL/GenBank/DDBJ databases">
        <title>Gai3-2, isolated from salt lake.</title>
        <authorList>
            <person name="Cui H."/>
            <person name="Shi X."/>
        </authorList>
    </citation>
    <scope>NUCLEOTIDE SEQUENCE [LARGE SCALE GENOMIC DNA]</scope>
    <source>
        <strain evidence="7 8">Gai3-2</strain>
    </source>
</reference>
<evidence type="ECO:0000313" key="8">
    <source>
        <dbReference type="Proteomes" id="UP000509750"/>
    </source>
</evidence>
<dbReference type="PANTHER" id="PTHR10763:SF26">
    <property type="entry name" value="CELL DIVISION CONTROL PROTEIN 6 HOMOLOG"/>
    <property type="match status" value="1"/>
</dbReference>
<feature type="domain" description="AAA+ ATPase" evidence="6">
    <location>
        <begin position="55"/>
        <end position="204"/>
    </location>
</feature>
<dbReference type="PANTHER" id="PTHR10763">
    <property type="entry name" value="CELL DIVISION CONTROL PROTEIN 6-RELATED"/>
    <property type="match status" value="1"/>
</dbReference>
<dbReference type="InterPro" id="IPR003593">
    <property type="entry name" value="AAA+_ATPase"/>
</dbReference>
<proteinExistence type="inferred from homology"/>
<dbReference type="InterPro" id="IPR049945">
    <property type="entry name" value="AAA_22"/>
</dbReference>
<dbReference type="OrthoDB" id="195574at2157"/>
<dbReference type="GO" id="GO:0016887">
    <property type="term" value="F:ATP hydrolysis activity"/>
    <property type="evidence" value="ECO:0007669"/>
    <property type="project" value="InterPro"/>
</dbReference>
<organism evidence="7 8">
    <name type="scientific">Halorarum halophilum</name>
    <dbReference type="NCBI Taxonomy" id="2743090"/>
    <lineage>
        <taxon>Archaea</taxon>
        <taxon>Methanobacteriati</taxon>
        <taxon>Methanobacteriota</taxon>
        <taxon>Stenosarchaea group</taxon>
        <taxon>Halobacteria</taxon>
        <taxon>Halobacteriales</taxon>
        <taxon>Haloferacaceae</taxon>
        <taxon>Halorarum</taxon>
    </lineage>
</organism>
<dbReference type="CDD" id="cd00009">
    <property type="entry name" value="AAA"/>
    <property type="match status" value="1"/>
</dbReference>
<dbReference type="KEGG" id="halg:HUG10_07440"/>
<dbReference type="RefSeq" id="WP_179168965.1">
    <property type="nucleotide sequence ID" value="NZ_CP058529.1"/>
</dbReference>
<keyword evidence="2 5" id="KW-0235">DNA replication</keyword>
<gene>
    <name evidence="7" type="ORF">HUG10_07440</name>
</gene>
<evidence type="ECO:0000259" key="6">
    <source>
        <dbReference type="SMART" id="SM00382"/>
    </source>
</evidence>
<evidence type="ECO:0000256" key="1">
    <source>
        <dbReference type="ARBA" id="ARBA00006184"/>
    </source>
</evidence>
<dbReference type="InterPro" id="IPR036388">
    <property type="entry name" value="WH-like_DNA-bd_sf"/>
</dbReference>
<feature type="binding site" evidence="5">
    <location>
        <position position="212"/>
    </location>
    <ligand>
        <name>ATP</name>
        <dbReference type="ChEBI" id="CHEBI:30616"/>
    </ligand>
</feature>
<accession>A0A7D5GF33</accession>
<evidence type="ECO:0000256" key="5">
    <source>
        <dbReference type="HAMAP-Rule" id="MF_01407"/>
    </source>
</evidence>
<dbReference type="GO" id="GO:0005524">
    <property type="term" value="F:ATP binding"/>
    <property type="evidence" value="ECO:0007669"/>
    <property type="project" value="UniProtKB-UniRule"/>
</dbReference>
<dbReference type="Gene3D" id="1.10.8.60">
    <property type="match status" value="1"/>
</dbReference>
<dbReference type="AlphaFoldDB" id="A0A7D5GF33"/>
<dbReference type="Gene3D" id="1.10.10.10">
    <property type="entry name" value="Winged helix-like DNA-binding domain superfamily/Winged helix DNA-binding domain"/>
    <property type="match status" value="1"/>
</dbReference>
<evidence type="ECO:0000256" key="3">
    <source>
        <dbReference type="ARBA" id="ARBA00022741"/>
    </source>
</evidence>
<dbReference type="SUPFAM" id="SSF52540">
    <property type="entry name" value="P-loop containing nucleoside triphosphate hydrolases"/>
    <property type="match status" value="1"/>
</dbReference>
<dbReference type="InterPro" id="IPR055237">
    <property type="entry name" value="Cdc6_lid"/>
</dbReference>
<evidence type="ECO:0000313" key="7">
    <source>
        <dbReference type="EMBL" id="QLG27390.1"/>
    </source>
</evidence>
<dbReference type="InterPro" id="IPR036390">
    <property type="entry name" value="WH_DNA-bd_sf"/>
</dbReference>
<evidence type="ECO:0000256" key="2">
    <source>
        <dbReference type="ARBA" id="ARBA00022705"/>
    </source>
</evidence>
<dbReference type="Pfam" id="PF13401">
    <property type="entry name" value="AAA_22"/>
    <property type="match status" value="1"/>
</dbReference>
<dbReference type="InterPro" id="IPR050311">
    <property type="entry name" value="ORC1/CDC6"/>
</dbReference>
<dbReference type="SUPFAM" id="SSF46785">
    <property type="entry name" value="Winged helix' DNA-binding domain"/>
    <property type="match status" value="1"/>
</dbReference>
<feature type="binding site" evidence="5">
    <location>
        <position position="224"/>
    </location>
    <ligand>
        <name>ATP</name>
        <dbReference type="ChEBI" id="CHEBI:30616"/>
    </ligand>
</feature>
<dbReference type="GO" id="GO:0006260">
    <property type="term" value="P:DNA replication"/>
    <property type="evidence" value="ECO:0007669"/>
    <property type="project" value="UniProtKB-UniRule"/>
</dbReference>
<dbReference type="InterPro" id="IPR014277">
    <property type="entry name" value="Orc1/Cdc6_arc"/>
</dbReference>
<dbReference type="SMART" id="SM00382">
    <property type="entry name" value="AAA"/>
    <property type="match status" value="1"/>
</dbReference>
<dbReference type="InterPro" id="IPR027417">
    <property type="entry name" value="P-loop_NTPase"/>
</dbReference>
<keyword evidence="3 5" id="KW-0547">Nucleotide-binding</keyword>
<comment type="similarity">
    <text evidence="1 5">Belongs to the CDC6/cdc18 family.</text>
</comment>
<dbReference type="Proteomes" id="UP000509750">
    <property type="component" value="Chromosome"/>
</dbReference>
<dbReference type="GeneID" id="56028655"/>
<dbReference type="HAMAP" id="MF_01407">
    <property type="entry name" value="ORC1_type_DNA_replic_protein"/>
    <property type="match status" value="1"/>
</dbReference>
<comment type="function">
    <text evidence="5">Involved in regulation of DNA replication.</text>
</comment>
<feature type="binding site" evidence="5">
    <location>
        <begin position="67"/>
        <end position="71"/>
    </location>
    <ligand>
        <name>ATP</name>
        <dbReference type="ChEBI" id="CHEBI:30616"/>
    </ligand>
</feature>
<sequence>MSKYDDLFDETAPGDSVFADKAALDPLAAPADIVARDTQERQLAGLLNGVHEGYLPSTVSIYGPPGTGKTLTTRRVCREFAARIDEFAVEYVNLKECTTLFSAANEILFALTGEKLGAYEGLDGVFDALWDALEGYPAWTVLLLDEIDRILQDSNYDPSDFFYRLLRGEGRLQRDINLSVWVISNELLEVDLRVDSRVNSVLSNESVFFPPYDRAGLRAVLAPRVDRAFRDGALPDAVFAHGVSAAARQWGDARKAVTLFRQAGETAVDRGLDAVTRACLDENLAATEREAVIEKLLQLPLNHFRVLVGITGWSDGESGTIKQPVTTGEITDRLTRARVPAEFHLGARAVRDIVTDLETMGLVETWIESRGRDGRVKQIETTFEPQWVREAIDPYAEQSAEFDDVLVD</sequence>
<keyword evidence="4 5" id="KW-0067">ATP-binding</keyword>
<name>A0A7D5GF33_9EURY</name>
<keyword evidence="8" id="KW-1185">Reference proteome</keyword>
<evidence type="ECO:0000256" key="4">
    <source>
        <dbReference type="ARBA" id="ARBA00022840"/>
    </source>
</evidence>
<dbReference type="EMBL" id="CP058529">
    <property type="protein sequence ID" value="QLG27390.1"/>
    <property type="molecule type" value="Genomic_DNA"/>
</dbReference>
<dbReference type="Gene3D" id="3.40.50.300">
    <property type="entry name" value="P-loop containing nucleotide triphosphate hydrolases"/>
    <property type="match status" value="1"/>
</dbReference>